<dbReference type="AlphaFoldDB" id="A0A544VQF9"/>
<feature type="transmembrane region" description="Helical" evidence="8">
    <location>
        <begin position="338"/>
        <end position="356"/>
    </location>
</feature>
<dbReference type="Proteomes" id="UP000315759">
    <property type="component" value="Unassembled WGS sequence"/>
</dbReference>
<feature type="transmembrane region" description="Helical" evidence="8">
    <location>
        <begin position="436"/>
        <end position="456"/>
    </location>
</feature>
<dbReference type="Gene3D" id="1.20.1740.10">
    <property type="entry name" value="Amino acid/polyamine transporter I"/>
    <property type="match status" value="1"/>
</dbReference>
<feature type="transmembrane region" description="Helical" evidence="8">
    <location>
        <begin position="278"/>
        <end position="302"/>
    </location>
</feature>
<dbReference type="PANTHER" id="PTHR42770:SF16">
    <property type="entry name" value="AMINO ACID PERMEASE"/>
    <property type="match status" value="1"/>
</dbReference>
<accession>A0A544VQF9</accession>
<name>A0A544VQF9_9MYCO</name>
<comment type="subcellular location">
    <subcellularLocation>
        <location evidence="2">Cell membrane</location>
        <topology evidence="2">Multi-pass membrane protein</topology>
    </subcellularLocation>
</comment>
<keyword evidence="5 8" id="KW-0812">Transmembrane</keyword>
<evidence type="ECO:0000256" key="1">
    <source>
        <dbReference type="ARBA" id="ARBA00002249"/>
    </source>
</evidence>
<evidence type="ECO:0000256" key="8">
    <source>
        <dbReference type="SAM" id="Phobius"/>
    </source>
</evidence>
<feature type="transmembrane region" description="Helical" evidence="8">
    <location>
        <begin position="154"/>
        <end position="172"/>
    </location>
</feature>
<feature type="transmembrane region" description="Helical" evidence="8">
    <location>
        <begin position="127"/>
        <end position="147"/>
    </location>
</feature>
<comment type="function">
    <text evidence="1">Probable amino-acid or metabolite transport protein.</text>
</comment>
<dbReference type="InterPro" id="IPR002293">
    <property type="entry name" value="AA/rel_permease1"/>
</dbReference>
<dbReference type="PIRSF" id="PIRSF006060">
    <property type="entry name" value="AA_transporter"/>
    <property type="match status" value="1"/>
</dbReference>
<feature type="transmembrane region" description="Helical" evidence="8">
    <location>
        <begin position="368"/>
        <end position="388"/>
    </location>
</feature>
<evidence type="ECO:0000313" key="10">
    <source>
        <dbReference type="Proteomes" id="UP000315759"/>
    </source>
</evidence>
<dbReference type="GO" id="GO:0016020">
    <property type="term" value="C:membrane"/>
    <property type="evidence" value="ECO:0007669"/>
    <property type="project" value="UniProtKB-SubCell"/>
</dbReference>
<gene>
    <name evidence="9" type="ORF">D8S82_33275</name>
</gene>
<dbReference type="InterPro" id="IPR050367">
    <property type="entry name" value="APC_superfamily"/>
</dbReference>
<feature type="transmembrane region" description="Helical" evidence="8">
    <location>
        <begin position="192"/>
        <end position="211"/>
    </location>
</feature>
<keyword evidence="6 8" id="KW-1133">Transmembrane helix</keyword>
<dbReference type="EMBL" id="VIFX01000102">
    <property type="protein sequence ID" value="TQR82216.1"/>
    <property type="molecule type" value="Genomic_DNA"/>
</dbReference>
<evidence type="ECO:0000256" key="7">
    <source>
        <dbReference type="ARBA" id="ARBA00023136"/>
    </source>
</evidence>
<dbReference type="GO" id="GO:0055085">
    <property type="term" value="P:transmembrane transport"/>
    <property type="evidence" value="ECO:0007669"/>
    <property type="project" value="InterPro"/>
</dbReference>
<sequence length="483" mass="50305">MQTDTRLAGKLGTTSLVLSVLAFSAPIVTVSGYIAFAIGFAGQAATLAWVVATAVLLIFSVGYMTMTRHIPRPGAFYAYISLGLGRVFGVGSAFLATISYILICVGIYAFAGLTLSQAIAHYGGPTIPWWTASAAGWILITALGHFNVELSAKVLGTVMVLEVILVAIFNAFTLAKGGASGLSVEPLDPSLFIGAGTGMALLFAFGNFIGFEATALYRDEVRTPATTVPRATYLSVLLIGVFYAVSAYSLVIAYGGSAAGQRATDDPSTMFTDAMSRYVSPTVANVTLVLVATSALASVLSVHNVVARYLQNLSADHALPFFLSAVHPRHKSPYRSSLASSIIMAVLLVIAAFAYSDPTLIVGSGSGLGTAGVLILMAFVSIAVVRYFARTGVPAGENTWKVTVAPIVSAVALAAVVIFAVIRFDLLVGGEPGENLWMLLVLAAFLVAGCLVALHLKRNKPQLYAGLGRAIGDDTTTDPTGEA</sequence>
<feature type="transmembrane region" description="Helical" evidence="8">
    <location>
        <begin position="400"/>
        <end position="424"/>
    </location>
</feature>
<evidence type="ECO:0000256" key="2">
    <source>
        <dbReference type="ARBA" id="ARBA00004651"/>
    </source>
</evidence>
<keyword evidence="4" id="KW-1003">Cell membrane</keyword>
<dbReference type="Pfam" id="PF13520">
    <property type="entry name" value="AA_permease_2"/>
    <property type="match status" value="1"/>
</dbReference>
<reference evidence="9 10" key="1">
    <citation type="submission" date="2018-10" db="EMBL/GenBank/DDBJ databases">
        <title>Draft genome of Mycobacterium hodleri strain B.</title>
        <authorList>
            <person name="Amande T.J."/>
            <person name="Mcgenity T.J."/>
        </authorList>
    </citation>
    <scope>NUCLEOTIDE SEQUENCE [LARGE SCALE GENOMIC DNA]</scope>
    <source>
        <strain evidence="9 10">B</strain>
    </source>
</reference>
<proteinExistence type="inferred from homology"/>
<feature type="transmembrane region" description="Helical" evidence="8">
    <location>
        <begin position="16"/>
        <end position="41"/>
    </location>
</feature>
<keyword evidence="7 8" id="KW-0472">Membrane</keyword>
<evidence type="ECO:0000256" key="4">
    <source>
        <dbReference type="ARBA" id="ARBA00022475"/>
    </source>
</evidence>
<keyword evidence="10" id="KW-1185">Reference proteome</keyword>
<protein>
    <submittedName>
        <fullName evidence="9">APC family permease</fullName>
    </submittedName>
</protein>
<evidence type="ECO:0000313" key="9">
    <source>
        <dbReference type="EMBL" id="TQR82216.1"/>
    </source>
</evidence>
<evidence type="ECO:0000256" key="3">
    <source>
        <dbReference type="ARBA" id="ARBA00009523"/>
    </source>
</evidence>
<organism evidence="9 10">
    <name type="scientific">Mycolicibacterium hodleri</name>
    <dbReference type="NCBI Taxonomy" id="49897"/>
    <lineage>
        <taxon>Bacteria</taxon>
        <taxon>Bacillati</taxon>
        <taxon>Actinomycetota</taxon>
        <taxon>Actinomycetes</taxon>
        <taxon>Mycobacteriales</taxon>
        <taxon>Mycobacteriaceae</taxon>
        <taxon>Mycolicibacterium</taxon>
    </lineage>
</organism>
<evidence type="ECO:0000256" key="6">
    <source>
        <dbReference type="ARBA" id="ARBA00022989"/>
    </source>
</evidence>
<evidence type="ECO:0000256" key="5">
    <source>
        <dbReference type="ARBA" id="ARBA00022692"/>
    </source>
</evidence>
<feature type="transmembrane region" description="Helical" evidence="8">
    <location>
        <begin position="87"/>
        <end position="115"/>
    </location>
</feature>
<feature type="transmembrane region" description="Helical" evidence="8">
    <location>
        <begin position="232"/>
        <end position="258"/>
    </location>
</feature>
<comment type="similarity">
    <text evidence="3">Belongs to the amino acid-polyamine-organocation (APC) superfamily.</text>
</comment>
<comment type="caution">
    <text evidence="9">The sequence shown here is derived from an EMBL/GenBank/DDBJ whole genome shotgun (WGS) entry which is preliminary data.</text>
</comment>
<feature type="non-terminal residue" evidence="9">
    <location>
        <position position="483"/>
    </location>
</feature>
<feature type="transmembrane region" description="Helical" evidence="8">
    <location>
        <begin position="47"/>
        <end position="66"/>
    </location>
</feature>
<dbReference type="PANTHER" id="PTHR42770">
    <property type="entry name" value="AMINO ACID TRANSPORTER-RELATED"/>
    <property type="match status" value="1"/>
</dbReference>